<evidence type="ECO:0000313" key="3">
    <source>
        <dbReference type="EMBL" id="KAJ8480961.1"/>
    </source>
</evidence>
<dbReference type="PANTHER" id="PTHR38248:SF2">
    <property type="entry name" value="FUNK1 11"/>
    <property type="match status" value="1"/>
</dbReference>
<protein>
    <recommendedName>
        <fullName evidence="2">Fungal-type protein kinase domain-containing protein</fullName>
    </recommendedName>
</protein>
<accession>A0AAD7TSS2</accession>
<dbReference type="PROSITE" id="PS00109">
    <property type="entry name" value="PROTEIN_KINASE_TYR"/>
    <property type="match status" value="1"/>
</dbReference>
<dbReference type="Proteomes" id="UP001215151">
    <property type="component" value="Unassembled WGS sequence"/>
</dbReference>
<sequence>MAFAEFSPVSHWLQTCLPGPDLPKAVKSQLKPFKVALDAKEKGMYPGLCQGFTDVLDACGEGKSFVMKVTGSNADTITQGTDEDGDTNKLKPDLILYPNTQEVRELVTLSNSDKRSGEDVRVLFRRTVWAHSEFIVEAKHNPGLAPFDFERPSTELPDAVDREDARGQLIEYAREMCSRQHRCFAYIISVFRHYARLIRVDRTAALVSEPFNYVEDPVPLATFVYRYTKASRAGRGFDPTATPATAEEAKMFRELPAKYSDQPYIYSVLQKATTPGWPIFKLTIRGRWFTRDRPGRNVSAREFLVGRPLFRSHSMTGRGTRGFAAYDVARKAIVFVKDYWRADIPDHLTEYDVYVKLSTDENNTCKFIPTLVGGGDVLTSTSPDSVQRTLSGRFLTPSIPDKVHSRLVMKEICRRLPSFNDWRELVSVVRDALEAHKFAWENHGILHRDLSVGNILIFEKPTIPKPEVVGLLADWDLAKPKQLVLNPKPSQPSRSGTWQFLSAGLVTYSDKPHVLSDDLESAMHILNWIALKHLQTEQSKNREALAQYMAYLYDSATAEDLIQAATISSLEVICSSEPRVNPFTQESEIPPLHSHLAILAAFDKVLQQNQWPEIQKLEDQLPDYSITSSSLGGSKRGIRGGSSDVPGTSATYSDLQPDSVETITPSGIPQASSASRDEEDLNADTAGPLPQRVNAFRSKGESTTTQKQKPKKPTSSNPHPSRTPVISLLSDPATPHGPVCPAASNIPLRSSSFTLFPVELEFLVPIDAANAAVLEFRMRIRVEMHYVPLPAPRESVAAITEGALRPELSDVWLHSGEREPEKSHSTDSANCGADTKALNDDFSNREELDPVDFEYYQNVKPWKQQSRSRRSQPPRRNPGRDDGKTYVSRRFVCGTAIGSTKDACVDAAPSRADDEDWKRKGIVDGDGDKLERRKHSTREVRIMDIAKPMKPRGKGRGVPDDFEIVNAVGRVVALEDETKLSDKWPSSALELDEWDMMEEWDEQQTSYATVLQRSAPAQNHREAHEYDCVGSMPALHSVPCLYSIVTLGSIAHEPLA</sequence>
<organism evidence="3 4">
    <name type="scientific">Trametes cubensis</name>
    <dbReference type="NCBI Taxonomy" id="1111947"/>
    <lineage>
        <taxon>Eukaryota</taxon>
        <taxon>Fungi</taxon>
        <taxon>Dikarya</taxon>
        <taxon>Basidiomycota</taxon>
        <taxon>Agaricomycotina</taxon>
        <taxon>Agaricomycetes</taxon>
        <taxon>Polyporales</taxon>
        <taxon>Polyporaceae</taxon>
        <taxon>Trametes</taxon>
    </lineage>
</organism>
<dbReference type="AlphaFoldDB" id="A0AAD7TSS2"/>
<reference evidence="3" key="1">
    <citation type="submission" date="2022-11" db="EMBL/GenBank/DDBJ databases">
        <title>Genome Sequence of Cubamyces cubensis.</title>
        <authorList>
            <person name="Buettner E."/>
        </authorList>
    </citation>
    <scope>NUCLEOTIDE SEQUENCE</scope>
    <source>
        <strain evidence="3">MPL-01</strain>
    </source>
</reference>
<dbReference type="PANTHER" id="PTHR38248">
    <property type="entry name" value="FUNK1 6"/>
    <property type="match status" value="1"/>
</dbReference>
<feature type="compositionally biased region" description="Polar residues" evidence="1">
    <location>
        <begin position="645"/>
        <end position="674"/>
    </location>
</feature>
<feature type="region of interest" description="Disordered" evidence="1">
    <location>
        <begin position="628"/>
        <end position="733"/>
    </location>
</feature>
<feature type="compositionally biased region" description="Basic and acidic residues" evidence="1">
    <location>
        <begin position="816"/>
        <end position="825"/>
    </location>
</feature>
<feature type="domain" description="Fungal-type protein kinase" evidence="2">
    <location>
        <begin position="162"/>
        <end position="529"/>
    </location>
</feature>
<dbReference type="InterPro" id="IPR008266">
    <property type="entry name" value="Tyr_kinase_AS"/>
</dbReference>
<name>A0AAD7TSS2_9APHY</name>
<gene>
    <name evidence="3" type="ORF">ONZ51_g6310</name>
</gene>
<dbReference type="InterPro" id="IPR040976">
    <property type="entry name" value="Pkinase_fungal"/>
</dbReference>
<comment type="caution">
    <text evidence="3">The sequence shown here is derived from an EMBL/GenBank/DDBJ whole genome shotgun (WGS) entry which is preliminary data.</text>
</comment>
<proteinExistence type="predicted"/>
<feature type="region of interest" description="Disordered" evidence="1">
    <location>
        <begin position="859"/>
        <end position="885"/>
    </location>
</feature>
<evidence type="ECO:0000313" key="4">
    <source>
        <dbReference type="Proteomes" id="UP001215151"/>
    </source>
</evidence>
<evidence type="ECO:0000259" key="2">
    <source>
        <dbReference type="Pfam" id="PF17667"/>
    </source>
</evidence>
<feature type="region of interest" description="Disordered" evidence="1">
    <location>
        <begin position="816"/>
        <end position="842"/>
    </location>
</feature>
<keyword evidence="4" id="KW-1185">Reference proteome</keyword>
<dbReference type="SUPFAM" id="SSF56112">
    <property type="entry name" value="Protein kinase-like (PK-like)"/>
    <property type="match status" value="1"/>
</dbReference>
<dbReference type="Pfam" id="PF17667">
    <property type="entry name" value="Pkinase_fungal"/>
    <property type="match status" value="1"/>
</dbReference>
<dbReference type="InterPro" id="IPR011009">
    <property type="entry name" value="Kinase-like_dom_sf"/>
</dbReference>
<dbReference type="EMBL" id="JAPEVG010000149">
    <property type="protein sequence ID" value="KAJ8480961.1"/>
    <property type="molecule type" value="Genomic_DNA"/>
</dbReference>
<evidence type="ECO:0000256" key="1">
    <source>
        <dbReference type="SAM" id="MobiDB-lite"/>
    </source>
</evidence>
<dbReference type="Gene3D" id="1.10.510.10">
    <property type="entry name" value="Transferase(Phosphotransferase) domain 1"/>
    <property type="match status" value="1"/>
</dbReference>
<dbReference type="GO" id="GO:0004672">
    <property type="term" value="F:protein kinase activity"/>
    <property type="evidence" value="ECO:0007669"/>
    <property type="project" value="InterPro"/>
</dbReference>